<reference evidence="2 3" key="1">
    <citation type="submission" date="2016-11" db="EMBL/GenBank/DDBJ databases">
        <authorList>
            <person name="Jaros S."/>
            <person name="Januszkiewicz K."/>
            <person name="Wedrychowicz H."/>
        </authorList>
    </citation>
    <scope>NUCLEOTIDE SEQUENCE [LARGE SCALE GENOMIC DNA]</scope>
    <source>
        <strain evidence="2 3">DSM 2631</strain>
    </source>
</reference>
<organism evidence="2 3">
    <name type="scientific">Clostridium fallax</name>
    <dbReference type="NCBI Taxonomy" id="1533"/>
    <lineage>
        <taxon>Bacteria</taxon>
        <taxon>Bacillati</taxon>
        <taxon>Bacillota</taxon>
        <taxon>Clostridia</taxon>
        <taxon>Eubacteriales</taxon>
        <taxon>Clostridiaceae</taxon>
        <taxon>Clostridium</taxon>
    </lineage>
</organism>
<evidence type="ECO:0000313" key="2">
    <source>
        <dbReference type="EMBL" id="SHE72372.1"/>
    </source>
</evidence>
<dbReference type="InterPro" id="IPR043129">
    <property type="entry name" value="ATPase_NBD"/>
</dbReference>
<dbReference type="EMBL" id="FQVM01000009">
    <property type="protein sequence ID" value="SHE72372.1"/>
    <property type="molecule type" value="Genomic_DNA"/>
</dbReference>
<gene>
    <name evidence="2" type="ORF">SAMN05443638_10917</name>
</gene>
<evidence type="ECO:0000313" key="3">
    <source>
        <dbReference type="Proteomes" id="UP000184035"/>
    </source>
</evidence>
<dbReference type="AlphaFoldDB" id="A0A1M4VU86"/>
<dbReference type="InterPro" id="IPR000600">
    <property type="entry name" value="ROK"/>
</dbReference>
<evidence type="ECO:0000256" key="1">
    <source>
        <dbReference type="ARBA" id="ARBA00006479"/>
    </source>
</evidence>
<dbReference type="PANTHER" id="PTHR18964">
    <property type="entry name" value="ROK (REPRESSOR, ORF, KINASE) FAMILY"/>
    <property type="match status" value="1"/>
</dbReference>
<dbReference type="Pfam" id="PF00480">
    <property type="entry name" value="ROK"/>
    <property type="match status" value="1"/>
</dbReference>
<sequence length="301" mass="32903">MEKLYIVIDVGGSSIKYGLMTEKGEVLEKGSIKTVKEDANKLIDSIGNIVDKYKLENNILGLACSFPGAVNPKTGIIGGGSSIPCIHGPNIKDLLQNRTGLKVSIENDANCAALAEGWLGAAKNNKNYICLVIGTGIGGCIIINNSILRGANLHGGEFGYMLLEDSQDPIGKIWSKKSSTFALVTEVSKRLSIPIDNLNGKKIFEMAEEGNIDIIKIIDKWYKGIARGIFNLQYIIDPEKILIGGAISEREDFIDNINVKLKEMKNDIATLDIKVEKCRFSNDSNLIGALYNFLCQYEVIK</sequence>
<dbReference type="OrthoDB" id="9795247at2"/>
<keyword evidence="2" id="KW-0418">Kinase</keyword>
<dbReference type="STRING" id="1533.SAMN05443638_10917"/>
<dbReference type="PANTHER" id="PTHR18964:SF170">
    <property type="entry name" value="SUGAR KINASE"/>
    <property type="match status" value="1"/>
</dbReference>
<dbReference type="RefSeq" id="WP_072894954.1">
    <property type="nucleotide sequence ID" value="NZ_FQVM01000009.1"/>
</dbReference>
<protein>
    <submittedName>
        <fullName evidence="2">Sugar kinase of the NBD/HSP70 family, may contain an N-terminal HTH domain</fullName>
    </submittedName>
</protein>
<name>A0A1M4VU86_9CLOT</name>
<dbReference type="CDD" id="cd24152">
    <property type="entry name" value="ASKHA_NBD_ROK-like"/>
    <property type="match status" value="1"/>
</dbReference>
<proteinExistence type="inferred from homology"/>
<accession>A0A1M4VU86</accession>
<comment type="similarity">
    <text evidence="1">Belongs to the ROK (NagC/XylR) family.</text>
</comment>
<keyword evidence="2" id="KW-0808">Transferase</keyword>
<dbReference type="SUPFAM" id="SSF53067">
    <property type="entry name" value="Actin-like ATPase domain"/>
    <property type="match status" value="1"/>
</dbReference>
<dbReference type="Proteomes" id="UP000184035">
    <property type="component" value="Unassembled WGS sequence"/>
</dbReference>
<dbReference type="GO" id="GO:0016301">
    <property type="term" value="F:kinase activity"/>
    <property type="evidence" value="ECO:0007669"/>
    <property type="project" value="UniProtKB-KW"/>
</dbReference>
<dbReference type="Gene3D" id="3.30.420.40">
    <property type="match status" value="2"/>
</dbReference>
<keyword evidence="3" id="KW-1185">Reference proteome</keyword>